<proteinExistence type="predicted"/>
<dbReference type="EMBL" id="JAULSR010000011">
    <property type="protein sequence ID" value="KAK0610110.1"/>
    <property type="molecule type" value="Genomic_DNA"/>
</dbReference>
<comment type="caution">
    <text evidence="1">The sequence shown here is derived from an EMBL/GenBank/DDBJ whole genome shotgun (WGS) entry which is preliminary data.</text>
</comment>
<gene>
    <name evidence="1" type="ORF">B0T17DRAFT_545907</name>
</gene>
<name>A0AA39U3A9_9PEZI</name>
<evidence type="ECO:0000313" key="2">
    <source>
        <dbReference type="Proteomes" id="UP001174934"/>
    </source>
</evidence>
<dbReference type="AlphaFoldDB" id="A0AA39U3A9"/>
<reference evidence="1" key="1">
    <citation type="submission" date="2023-06" db="EMBL/GenBank/DDBJ databases">
        <title>Genome-scale phylogeny and comparative genomics of the fungal order Sordariales.</title>
        <authorList>
            <consortium name="Lawrence Berkeley National Laboratory"/>
            <person name="Hensen N."/>
            <person name="Bonometti L."/>
            <person name="Westerberg I."/>
            <person name="Brannstrom I.O."/>
            <person name="Guillou S."/>
            <person name="Cros-Aarteil S."/>
            <person name="Calhoun S."/>
            <person name="Haridas S."/>
            <person name="Kuo A."/>
            <person name="Mondo S."/>
            <person name="Pangilinan J."/>
            <person name="Riley R."/>
            <person name="LaButti K."/>
            <person name="Andreopoulos B."/>
            <person name="Lipzen A."/>
            <person name="Chen C."/>
            <person name="Yanf M."/>
            <person name="Daum C."/>
            <person name="Ng V."/>
            <person name="Clum A."/>
            <person name="Steindorff A."/>
            <person name="Ohm R."/>
            <person name="Martin F."/>
            <person name="Silar P."/>
            <person name="Natvig D."/>
            <person name="Lalanne C."/>
            <person name="Gautier V."/>
            <person name="Ament-velasquez S.L."/>
            <person name="Kruys A."/>
            <person name="Hutchinson M.I."/>
            <person name="Powell A.J."/>
            <person name="Barry K."/>
            <person name="Miller A.N."/>
            <person name="Grigoriev I.V."/>
            <person name="Debuchy R."/>
            <person name="Gladieux P."/>
            <person name="Thoren M.H."/>
            <person name="Johannesson H."/>
        </authorList>
    </citation>
    <scope>NUCLEOTIDE SEQUENCE</scope>
    <source>
        <strain evidence="1">SMH3391-2</strain>
    </source>
</reference>
<evidence type="ECO:0000313" key="1">
    <source>
        <dbReference type="EMBL" id="KAK0610110.1"/>
    </source>
</evidence>
<dbReference type="Proteomes" id="UP001174934">
    <property type="component" value="Unassembled WGS sequence"/>
</dbReference>
<keyword evidence="2" id="KW-1185">Reference proteome</keyword>
<sequence>MTNGLTASVGLQIPDLVLELVKREIANISSGSSCRLVLLIGRCQMWFWWTGRLQRFC</sequence>
<organism evidence="1 2">
    <name type="scientific">Bombardia bombarda</name>
    <dbReference type="NCBI Taxonomy" id="252184"/>
    <lineage>
        <taxon>Eukaryota</taxon>
        <taxon>Fungi</taxon>
        <taxon>Dikarya</taxon>
        <taxon>Ascomycota</taxon>
        <taxon>Pezizomycotina</taxon>
        <taxon>Sordariomycetes</taxon>
        <taxon>Sordariomycetidae</taxon>
        <taxon>Sordariales</taxon>
        <taxon>Lasiosphaeriaceae</taxon>
        <taxon>Bombardia</taxon>
    </lineage>
</organism>
<accession>A0AA39U3A9</accession>
<protein>
    <submittedName>
        <fullName evidence="1">Uncharacterized protein</fullName>
    </submittedName>
</protein>